<reference evidence="3" key="1">
    <citation type="submission" date="2020-08" db="EMBL/GenBank/DDBJ databases">
        <title>Genome public.</title>
        <authorList>
            <person name="Liu C."/>
            <person name="Sun Q."/>
        </authorList>
    </citation>
    <scope>NUCLEOTIDE SEQUENCE</scope>
    <source>
        <strain evidence="3">NSJ-40</strain>
    </source>
</reference>
<keyword evidence="4" id="KW-1185">Reference proteome</keyword>
<evidence type="ECO:0000259" key="1">
    <source>
        <dbReference type="Pfam" id="PF04459"/>
    </source>
</evidence>
<evidence type="ECO:0000313" key="4">
    <source>
        <dbReference type="Proteomes" id="UP000651482"/>
    </source>
</evidence>
<dbReference type="SUPFAM" id="SSF50156">
    <property type="entry name" value="PDZ domain-like"/>
    <property type="match status" value="1"/>
</dbReference>
<organism evidence="3 4">
    <name type="scientific">Yeguia hominis</name>
    <dbReference type="NCBI Taxonomy" id="2763662"/>
    <lineage>
        <taxon>Bacteria</taxon>
        <taxon>Bacillati</taxon>
        <taxon>Bacillota</taxon>
        <taxon>Clostridia</taxon>
        <taxon>Eubacteriales</taxon>
        <taxon>Yeguiaceae</taxon>
        <taxon>Yeguia</taxon>
    </lineage>
</organism>
<sequence>MAVKIQSIDPGSHAEILGIQPGETLLSINEHEIYDVLDYRFYETNSHLTLSVEDTQGAVRTLHLRKGQYESIGLEFATYLMDQQHSCRNKCVFCFIDQLPPGMRESLYFKDDDARLSFLFGNYITLTNLSERDINRIIEMHISPVNVSVHTTDPELRCKMMGNRFAGKSLAALWRFAEHGIRLNCQIVLCPGLNDGEALSRTLHDLVGLGASLESIACVPVGVTRYREGLYPLQTFDRESARNALDIMEQFGEACIRLRGARTVYASDEFYLLAERPIPDPEYYEDFPQIENGVGMFASMQEEFSFALEDLEGLQPLSKPRFVTVITGEAAADFIRGLLDEAVKRCDNLTYQLLVVQNDFFGGTVNVSGLLTGGDMIRAAKGKTLGDELLIPGSTLRSEGDLFLDGVSLAQMQETLGVPVTPVQNDGGKLLSALIGKELSTSWQNQ</sequence>
<dbReference type="InterPro" id="IPR045375">
    <property type="entry name" value="Put_radical_SAM-like_N"/>
</dbReference>
<dbReference type="Proteomes" id="UP000651482">
    <property type="component" value="Unassembled WGS sequence"/>
</dbReference>
<dbReference type="Pfam" id="PF04459">
    <property type="entry name" value="DUF512"/>
    <property type="match status" value="1"/>
</dbReference>
<dbReference type="InterPro" id="IPR007549">
    <property type="entry name" value="DUF512"/>
</dbReference>
<protein>
    <submittedName>
        <fullName evidence="3">DUF512 domain-containing protein</fullName>
    </submittedName>
</protein>
<dbReference type="InterPro" id="IPR058240">
    <property type="entry name" value="rSAM_sf"/>
</dbReference>
<feature type="domain" description="DUF512" evidence="1">
    <location>
        <begin position="219"/>
        <end position="424"/>
    </location>
</feature>
<evidence type="ECO:0000259" key="2">
    <source>
        <dbReference type="Pfam" id="PF19238"/>
    </source>
</evidence>
<name>A0A926HR86_9FIRM</name>
<dbReference type="AlphaFoldDB" id="A0A926HR86"/>
<feature type="domain" description="Putative radical SAM N-terminal" evidence="2">
    <location>
        <begin position="67"/>
        <end position="216"/>
    </location>
</feature>
<gene>
    <name evidence="3" type="ORF">IAG03_02995</name>
</gene>
<dbReference type="RefSeq" id="WP_249318261.1">
    <property type="nucleotide sequence ID" value="NZ_JACRSN010000003.1"/>
</dbReference>
<dbReference type="Pfam" id="PF19238">
    <property type="entry name" value="Radical_SAM_2"/>
    <property type="match status" value="1"/>
</dbReference>
<comment type="caution">
    <text evidence="3">The sequence shown here is derived from an EMBL/GenBank/DDBJ whole genome shotgun (WGS) entry which is preliminary data.</text>
</comment>
<dbReference type="Gene3D" id="3.20.20.70">
    <property type="entry name" value="Aldolase class I"/>
    <property type="match status" value="1"/>
</dbReference>
<dbReference type="InterPro" id="IPR013785">
    <property type="entry name" value="Aldolase_TIM"/>
</dbReference>
<accession>A0A926HR86</accession>
<dbReference type="EMBL" id="JACRSN010000003">
    <property type="protein sequence ID" value="MBC8532983.1"/>
    <property type="molecule type" value="Genomic_DNA"/>
</dbReference>
<evidence type="ECO:0000313" key="3">
    <source>
        <dbReference type="EMBL" id="MBC8532983.1"/>
    </source>
</evidence>
<proteinExistence type="predicted"/>
<dbReference type="SUPFAM" id="SSF102114">
    <property type="entry name" value="Radical SAM enzymes"/>
    <property type="match status" value="1"/>
</dbReference>
<dbReference type="InterPro" id="IPR036034">
    <property type="entry name" value="PDZ_sf"/>
</dbReference>